<keyword evidence="2" id="KW-1185">Reference proteome</keyword>
<dbReference type="RefSeq" id="WP_043389541.1">
    <property type="nucleotide sequence ID" value="NZ_BMUB01000036.1"/>
</dbReference>
<dbReference type="AlphaFoldDB" id="A0A1E7NAY7"/>
<accession>A0A1E7NAY7</accession>
<dbReference type="EMBL" id="JPRF03000018">
    <property type="protein sequence ID" value="OEV37814.1"/>
    <property type="molecule type" value="Genomic_DNA"/>
</dbReference>
<dbReference type="KEGG" id="kau:B6264_03170"/>
<proteinExistence type="predicted"/>
<gene>
    <name evidence="1" type="ORF">HS99_0024820</name>
</gene>
<evidence type="ECO:0000313" key="2">
    <source>
        <dbReference type="Proteomes" id="UP000037395"/>
    </source>
</evidence>
<comment type="caution">
    <text evidence="1">The sequence shown here is derived from an EMBL/GenBank/DDBJ whole genome shotgun (WGS) entry which is preliminary data.</text>
</comment>
<dbReference type="OrthoDB" id="3190646at2"/>
<sequence>MRMETATEPARHDTANQDLIITGPDLVLLLDGAGGPSEDGGGCIHGVPWYVRQLGSRLLNGLLTTPEPIAEVLAGAIDQVAAGHRASCDLRNPGTPSSTVVVARRRENLIEYLSLHDSTIVLTGPDGCRTVSDRRVQEIPELRGLWHDMSQVPVGSDDHAAARRAYIAAELGYRNTPGGYWVAGADLASAAEAITGAAPIPVLRSVSLFSDGAADLVDAYRLSTWPGVVDILDKTGPAHLIQLVRAAERRDPLGRQWPRFKIHDDASVAHWTLGSAPSSAPWST</sequence>
<evidence type="ECO:0000313" key="1">
    <source>
        <dbReference type="EMBL" id="OEV37814.1"/>
    </source>
</evidence>
<protein>
    <recommendedName>
        <fullName evidence="3">Integrase</fullName>
    </recommendedName>
</protein>
<evidence type="ECO:0008006" key="3">
    <source>
        <dbReference type="Google" id="ProtNLM"/>
    </source>
</evidence>
<organism evidence="1 2">
    <name type="scientific">Kitasatospora aureofaciens</name>
    <name type="common">Streptomyces aureofaciens</name>
    <dbReference type="NCBI Taxonomy" id="1894"/>
    <lineage>
        <taxon>Bacteria</taxon>
        <taxon>Bacillati</taxon>
        <taxon>Actinomycetota</taxon>
        <taxon>Actinomycetes</taxon>
        <taxon>Kitasatosporales</taxon>
        <taxon>Streptomycetaceae</taxon>
        <taxon>Kitasatospora</taxon>
    </lineage>
</organism>
<name>A0A1E7NAY7_KITAU</name>
<dbReference type="Proteomes" id="UP000037395">
    <property type="component" value="Unassembled WGS sequence"/>
</dbReference>
<dbReference type="GeneID" id="97489921"/>
<reference evidence="1" key="1">
    <citation type="submission" date="2016-08" db="EMBL/GenBank/DDBJ databases">
        <title>Sequencing, Assembly and Comparative Genomics of S. aureofaciens ATCC 10762.</title>
        <authorList>
            <person name="Gradnigo J.S."/>
            <person name="Johnson N."/>
            <person name="Somerville G.A."/>
        </authorList>
    </citation>
    <scope>NUCLEOTIDE SEQUENCE [LARGE SCALE GENOMIC DNA]</scope>
    <source>
        <strain evidence="1">ATCC 10762</strain>
    </source>
</reference>